<evidence type="ECO:0000256" key="1">
    <source>
        <dbReference type="ARBA" id="ARBA00004167"/>
    </source>
</evidence>
<feature type="transmembrane region" description="Helical" evidence="6">
    <location>
        <begin position="21"/>
        <end position="41"/>
    </location>
</feature>
<dbReference type="InterPro" id="IPR006260">
    <property type="entry name" value="TonB/TolA_C"/>
</dbReference>
<keyword evidence="4 6" id="KW-0472">Membrane</keyword>
<comment type="subcellular location">
    <subcellularLocation>
        <location evidence="1">Membrane</location>
        <topology evidence="1">Single-pass membrane protein</topology>
    </subcellularLocation>
</comment>
<dbReference type="SUPFAM" id="SSF74653">
    <property type="entry name" value="TolA/TonB C-terminal domain"/>
    <property type="match status" value="1"/>
</dbReference>
<comment type="caution">
    <text evidence="8">The sequence shown here is derived from an EMBL/GenBank/DDBJ whole genome shotgun (WGS) entry which is preliminary data.</text>
</comment>
<gene>
    <name evidence="8" type="ORF">H6A01_09750</name>
</gene>
<feature type="domain" description="TonB C-terminal" evidence="7">
    <location>
        <begin position="188"/>
        <end position="250"/>
    </location>
</feature>
<accession>A0ABS2GIE4</accession>
<evidence type="ECO:0000313" key="8">
    <source>
        <dbReference type="EMBL" id="MBM6913597.1"/>
    </source>
</evidence>
<evidence type="ECO:0000259" key="7">
    <source>
        <dbReference type="Pfam" id="PF03544"/>
    </source>
</evidence>
<evidence type="ECO:0000313" key="9">
    <source>
        <dbReference type="Proteomes" id="UP000707138"/>
    </source>
</evidence>
<name>A0ABS2GIE4_9FIRM</name>
<feature type="region of interest" description="Disordered" evidence="5">
    <location>
        <begin position="107"/>
        <end position="165"/>
    </location>
</feature>
<feature type="region of interest" description="Disordered" evidence="5">
    <location>
        <begin position="65"/>
        <end position="88"/>
    </location>
</feature>
<organism evidence="8 9">
    <name type="scientific">Veillonella magna</name>
    <dbReference type="NCBI Taxonomy" id="464322"/>
    <lineage>
        <taxon>Bacteria</taxon>
        <taxon>Bacillati</taxon>
        <taxon>Bacillota</taxon>
        <taxon>Negativicutes</taxon>
        <taxon>Veillonellales</taxon>
        <taxon>Veillonellaceae</taxon>
        <taxon>Veillonella</taxon>
    </lineage>
</organism>
<keyword evidence="2 6" id="KW-0812">Transmembrane</keyword>
<feature type="compositionally biased region" description="Low complexity" evidence="5">
    <location>
        <begin position="70"/>
        <end position="81"/>
    </location>
</feature>
<evidence type="ECO:0000256" key="3">
    <source>
        <dbReference type="ARBA" id="ARBA00022989"/>
    </source>
</evidence>
<keyword evidence="9" id="KW-1185">Reference proteome</keyword>
<evidence type="ECO:0000256" key="5">
    <source>
        <dbReference type="SAM" id="MobiDB-lite"/>
    </source>
</evidence>
<proteinExistence type="predicted"/>
<protein>
    <submittedName>
        <fullName evidence="8">Energy transducer TonB</fullName>
    </submittedName>
</protein>
<feature type="compositionally biased region" description="Gly residues" evidence="5">
    <location>
        <begin position="128"/>
        <end position="159"/>
    </location>
</feature>
<sequence>MEPTKEWQPFAHRYTSWRMPWLVSLGINALLVLGLVTFMMLPAGETEASKGVDIAIVSDSEVGSAPAKGPKVTAPAQAKVAPPKPLSPEAVKAIQDGVPVKEVEKTYTPQTAATTTTATEAGTSAAVSGGGSGNGAATGSIGNDGNGLGTGEGTGGGIGDKAAPAPPQDPVIVAPQLIRAHQPTLHLNATVVVGMYIDENGNVTDVDVVSAEGDSRAVGPSLAAARKFKFSPKTIDGVGAPSYGTRTFTYRQG</sequence>
<keyword evidence="3 6" id="KW-1133">Transmembrane helix</keyword>
<dbReference type="NCBIfam" id="TIGR01352">
    <property type="entry name" value="tonB_Cterm"/>
    <property type="match status" value="1"/>
</dbReference>
<reference evidence="8 9" key="1">
    <citation type="journal article" date="2021" name="Sci. Rep.">
        <title>The distribution of antibiotic resistance genes in chicken gut microbiota commensals.</title>
        <authorList>
            <person name="Juricova H."/>
            <person name="Matiasovicova J."/>
            <person name="Kubasova T."/>
            <person name="Cejkova D."/>
            <person name="Rychlik I."/>
        </authorList>
    </citation>
    <scope>NUCLEOTIDE SEQUENCE [LARGE SCALE GENOMIC DNA]</scope>
    <source>
        <strain evidence="8 9">An537</strain>
    </source>
</reference>
<feature type="compositionally biased region" description="Low complexity" evidence="5">
    <location>
        <begin position="111"/>
        <end position="127"/>
    </location>
</feature>
<dbReference type="EMBL" id="JACJLA010000026">
    <property type="protein sequence ID" value="MBM6913597.1"/>
    <property type="molecule type" value="Genomic_DNA"/>
</dbReference>
<evidence type="ECO:0000256" key="6">
    <source>
        <dbReference type="SAM" id="Phobius"/>
    </source>
</evidence>
<dbReference type="Pfam" id="PF03544">
    <property type="entry name" value="TonB_C"/>
    <property type="match status" value="1"/>
</dbReference>
<dbReference type="InterPro" id="IPR037682">
    <property type="entry name" value="TonB_C"/>
</dbReference>
<dbReference type="RefSeq" id="WP_205088457.1">
    <property type="nucleotide sequence ID" value="NZ_JACJLA010000026.1"/>
</dbReference>
<dbReference type="Gene3D" id="3.30.1150.10">
    <property type="match status" value="1"/>
</dbReference>
<dbReference type="Proteomes" id="UP000707138">
    <property type="component" value="Unassembled WGS sequence"/>
</dbReference>
<evidence type="ECO:0000256" key="2">
    <source>
        <dbReference type="ARBA" id="ARBA00022692"/>
    </source>
</evidence>
<evidence type="ECO:0000256" key="4">
    <source>
        <dbReference type="ARBA" id="ARBA00023136"/>
    </source>
</evidence>